<proteinExistence type="predicted"/>
<keyword evidence="4" id="KW-1185">Reference proteome</keyword>
<organism evidence="3 4">
    <name type="scientific">Ornithinimicrobium pekingense</name>
    <dbReference type="NCBI Taxonomy" id="384677"/>
    <lineage>
        <taxon>Bacteria</taxon>
        <taxon>Bacillati</taxon>
        <taxon>Actinomycetota</taxon>
        <taxon>Actinomycetes</taxon>
        <taxon>Micrococcales</taxon>
        <taxon>Ornithinimicrobiaceae</taxon>
        <taxon>Ornithinimicrobium</taxon>
    </lineage>
</organism>
<accession>A0ABQ2FA79</accession>
<dbReference type="Gene3D" id="1.10.10.2840">
    <property type="entry name" value="PucR C-terminal helix-turn-helix domain"/>
    <property type="match status" value="1"/>
</dbReference>
<evidence type="ECO:0000259" key="1">
    <source>
        <dbReference type="Pfam" id="PF07905"/>
    </source>
</evidence>
<dbReference type="PANTHER" id="PTHR33744">
    <property type="entry name" value="CARBOHYDRATE DIACID REGULATOR"/>
    <property type="match status" value="1"/>
</dbReference>
<evidence type="ECO:0000313" key="3">
    <source>
        <dbReference type="EMBL" id="GGK69039.1"/>
    </source>
</evidence>
<dbReference type="EMBL" id="BMLB01000003">
    <property type="protein sequence ID" value="GGK69039.1"/>
    <property type="molecule type" value="Genomic_DNA"/>
</dbReference>
<sequence>MLTLAEFLSHESVCRADPQFLGRDYHLERPVHWVHSSEIYEIAPLLSGGEVLLTTGLGLAGADAGSRRHWVRDVAARGVAAVALEPGRSLSEMPPEMIAEARRADLPLVVLRQVVPFAEICRQVNSDLLSTELTRLRRSDSLVQQLHDDAADGAGVEEVVARIARTAGLPVEVCTLSGQVVAASATPGAPGHRPDERPATAVVRTAGSPWGHVFVGARATPDTQFLADRIAAVVGLVVERSALDGVSPARPGVALLNDLIERGPSAGPARTNLLARAAVCGFHPTPRQRVVGLAGVSADPRRSAMLLSRTEGLATHLVEAVRGQVVGLVAVSSEGDASGRIAQLLDEAAIRSGTEVVVGPPVDLATAARTLARARAGLSVAAGVEGARTWRGSTVPHLLTHVPTDQLDTFVEDALGPLRRWDEVHSGHLLRTLATWIEHGLNISSTAGALHVRRQTVHERMSRIHRLLGYDPTAGSELNHLVTAVAAAQLRAAGDGRT</sequence>
<dbReference type="InterPro" id="IPR051448">
    <property type="entry name" value="CdaR-like_regulators"/>
</dbReference>
<dbReference type="Pfam" id="PF13556">
    <property type="entry name" value="HTH_30"/>
    <property type="match status" value="1"/>
</dbReference>
<evidence type="ECO:0008006" key="5">
    <source>
        <dbReference type="Google" id="ProtNLM"/>
    </source>
</evidence>
<reference evidence="4" key="1">
    <citation type="journal article" date="2019" name="Int. J. Syst. Evol. Microbiol.">
        <title>The Global Catalogue of Microorganisms (GCM) 10K type strain sequencing project: providing services to taxonomists for standard genome sequencing and annotation.</title>
        <authorList>
            <consortium name="The Broad Institute Genomics Platform"/>
            <consortium name="The Broad Institute Genome Sequencing Center for Infectious Disease"/>
            <person name="Wu L."/>
            <person name="Ma J."/>
        </authorList>
    </citation>
    <scope>NUCLEOTIDE SEQUENCE [LARGE SCALE GENOMIC DNA]</scope>
    <source>
        <strain evidence="4">CGMCC 1.5362</strain>
    </source>
</reference>
<dbReference type="Proteomes" id="UP000662111">
    <property type="component" value="Unassembled WGS sequence"/>
</dbReference>
<evidence type="ECO:0000313" key="4">
    <source>
        <dbReference type="Proteomes" id="UP000662111"/>
    </source>
</evidence>
<dbReference type="InterPro" id="IPR012914">
    <property type="entry name" value="PucR_dom"/>
</dbReference>
<dbReference type="InterPro" id="IPR025736">
    <property type="entry name" value="PucR_C-HTH_dom"/>
</dbReference>
<protein>
    <recommendedName>
        <fullName evidence="5">PucR family transcriptional regulator</fullName>
    </recommendedName>
</protein>
<feature type="domain" description="PucR C-terminal helix-turn-helix" evidence="2">
    <location>
        <begin position="429"/>
        <end position="486"/>
    </location>
</feature>
<evidence type="ECO:0000259" key="2">
    <source>
        <dbReference type="Pfam" id="PF13556"/>
    </source>
</evidence>
<name>A0ABQ2FA79_9MICO</name>
<dbReference type="PANTHER" id="PTHR33744:SF1">
    <property type="entry name" value="DNA-BINDING TRANSCRIPTIONAL ACTIVATOR ADER"/>
    <property type="match status" value="1"/>
</dbReference>
<dbReference type="Pfam" id="PF07905">
    <property type="entry name" value="PucR"/>
    <property type="match status" value="1"/>
</dbReference>
<gene>
    <name evidence="3" type="ORF">GCM10011509_16790</name>
</gene>
<comment type="caution">
    <text evidence="3">The sequence shown here is derived from an EMBL/GenBank/DDBJ whole genome shotgun (WGS) entry which is preliminary data.</text>
</comment>
<dbReference type="RefSeq" id="WP_022921459.1">
    <property type="nucleotide sequence ID" value="NZ_BMLB01000003.1"/>
</dbReference>
<feature type="domain" description="Purine catabolism PurC-like" evidence="1">
    <location>
        <begin position="12"/>
        <end position="127"/>
    </location>
</feature>
<dbReference type="InterPro" id="IPR042070">
    <property type="entry name" value="PucR_C-HTH_sf"/>
</dbReference>